<proteinExistence type="predicted"/>
<keyword evidence="3" id="KW-1185">Reference proteome</keyword>
<accession>A0A8J5WBK5</accession>
<dbReference type="AlphaFoldDB" id="A0A8J5WBK5"/>
<sequence length="106" mass="11694">MTQGMTQAGKPTEDRETSPDTLGCGPTRDRPQHHDVILAVQSPNRPGFPPPRRLYILSSSLAFSLIKPHRLSRVNVGSSDLTGTTAESLMRWLRHLSILVHLASMP</sequence>
<reference evidence="2" key="1">
    <citation type="journal article" date="2021" name="bioRxiv">
        <title>Whole Genome Assembly and Annotation of Northern Wild Rice, Zizania palustris L., Supports a Whole Genome Duplication in the Zizania Genus.</title>
        <authorList>
            <person name="Haas M."/>
            <person name="Kono T."/>
            <person name="Macchietto M."/>
            <person name="Millas R."/>
            <person name="McGilp L."/>
            <person name="Shao M."/>
            <person name="Duquette J."/>
            <person name="Hirsch C.N."/>
            <person name="Kimball J."/>
        </authorList>
    </citation>
    <scope>NUCLEOTIDE SEQUENCE</scope>
    <source>
        <tissue evidence="2">Fresh leaf tissue</tissue>
    </source>
</reference>
<evidence type="ECO:0000313" key="3">
    <source>
        <dbReference type="Proteomes" id="UP000729402"/>
    </source>
</evidence>
<dbReference type="EMBL" id="JAAALK010000082">
    <property type="protein sequence ID" value="KAG8087106.1"/>
    <property type="molecule type" value="Genomic_DNA"/>
</dbReference>
<organism evidence="2 3">
    <name type="scientific">Zizania palustris</name>
    <name type="common">Northern wild rice</name>
    <dbReference type="NCBI Taxonomy" id="103762"/>
    <lineage>
        <taxon>Eukaryota</taxon>
        <taxon>Viridiplantae</taxon>
        <taxon>Streptophyta</taxon>
        <taxon>Embryophyta</taxon>
        <taxon>Tracheophyta</taxon>
        <taxon>Spermatophyta</taxon>
        <taxon>Magnoliopsida</taxon>
        <taxon>Liliopsida</taxon>
        <taxon>Poales</taxon>
        <taxon>Poaceae</taxon>
        <taxon>BOP clade</taxon>
        <taxon>Oryzoideae</taxon>
        <taxon>Oryzeae</taxon>
        <taxon>Zizaniinae</taxon>
        <taxon>Zizania</taxon>
    </lineage>
</organism>
<protein>
    <submittedName>
        <fullName evidence="2">Uncharacterized protein</fullName>
    </submittedName>
</protein>
<dbReference type="Proteomes" id="UP000729402">
    <property type="component" value="Unassembled WGS sequence"/>
</dbReference>
<feature type="region of interest" description="Disordered" evidence="1">
    <location>
        <begin position="1"/>
        <end position="34"/>
    </location>
</feature>
<gene>
    <name evidence="2" type="ORF">GUJ93_ZPchr0010g10055</name>
</gene>
<name>A0A8J5WBK5_ZIZPA</name>
<evidence type="ECO:0000313" key="2">
    <source>
        <dbReference type="EMBL" id="KAG8087106.1"/>
    </source>
</evidence>
<reference evidence="2" key="2">
    <citation type="submission" date="2021-02" db="EMBL/GenBank/DDBJ databases">
        <authorList>
            <person name="Kimball J.A."/>
            <person name="Haas M.W."/>
            <person name="Macchietto M."/>
            <person name="Kono T."/>
            <person name="Duquette J."/>
            <person name="Shao M."/>
        </authorList>
    </citation>
    <scope>NUCLEOTIDE SEQUENCE</scope>
    <source>
        <tissue evidence="2">Fresh leaf tissue</tissue>
    </source>
</reference>
<comment type="caution">
    <text evidence="2">The sequence shown here is derived from an EMBL/GenBank/DDBJ whole genome shotgun (WGS) entry which is preliminary data.</text>
</comment>
<evidence type="ECO:0000256" key="1">
    <source>
        <dbReference type="SAM" id="MobiDB-lite"/>
    </source>
</evidence>